<evidence type="ECO:0000256" key="6">
    <source>
        <dbReference type="ARBA" id="ARBA00023096"/>
    </source>
</evidence>
<comment type="pathway">
    <text evidence="7">Cofactor metabolism; pyridoxal 5'-phosphate salvage; pyridoxal 5'-phosphate from pyridoxamine 5'-phosphate: step 1/1.</text>
</comment>
<proteinExistence type="inferred from homology"/>
<evidence type="ECO:0000256" key="4">
    <source>
        <dbReference type="ARBA" id="ARBA00022643"/>
    </source>
</evidence>
<accession>A0A1V9G5P4</accession>
<comment type="catalytic activity">
    <reaction evidence="7">
        <text>pyridoxamine 5'-phosphate + O2 + H2O = pyridoxal 5'-phosphate + H2O2 + NH4(+)</text>
        <dbReference type="Rhea" id="RHEA:15817"/>
        <dbReference type="ChEBI" id="CHEBI:15377"/>
        <dbReference type="ChEBI" id="CHEBI:15379"/>
        <dbReference type="ChEBI" id="CHEBI:16240"/>
        <dbReference type="ChEBI" id="CHEBI:28938"/>
        <dbReference type="ChEBI" id="CHEBI:58451"/>
        <dbReference type="ChEBI" id="CHEBI:597326"/>
        <dbReference type="EC" id="1.4.3.5"/>
    </reaction>
</comment>
<keyword evidence="4 7" id="KW-0288">FMN</keyword>
<feature type="binding site" evidence="8">
    <location>
        <begin position="9"/>
        <end position="12"/>
    </location>
    <ligand>
        <name>substrate</name>
    </ligand>
</feature>
<comment type="pathway">
    <text evidence="7">Cofactor metabolism; pyridoxal 5'-phosphate salvage; pyridoxal 5'-phosphate from pyridoxine 5'-phosphate: step 1/1.</text>
</comment>
<evidence type="ECO:0000256" key="7">
    <source>
        <dbReference type="HAMAP-Rule" id="MF_01629"/>
    </source>
</evidence>
<dbReference type="HAMAP" id="MF_01629">
    <property type="entry name" value="PdxH"/>
    <property type="match status" value="1"/>
</dbReference>
<evidence type="ECO:0000313" key="12">
    <source>
        <dbReference type="EMBL" id="OQP65818.1"/>
    </source>
</evidence>
<comment type="caution">
    <text evidence="7">Lacks conserved residue(s) required for the propagation of feature annotation.</text>
</comment>
<dbReference type="InterPro" id="IPR019740">
    <property type="entry name" value="Pyridox_Oxase_CS"/>
</dbReference>
<dbReference type="InterPro" id="IPR000659">
    <property type="entry name" value="Pyridox_Oxase"/>
</dbReference>
<dbReference type="Proteomes" id="UP000192796">
    <property type="component" value="Unassembled WGS sequence"/>
</dbReference>
<sequence>MPSTIADIRKDYMLRSLLEKDVATHPIRQFDTWWQEALHSEIDEVNAMTLATASADGVPAARIVLLKGYDERGFVFFTNYESFKGMQLAENPRACLVFFWKEVERQVRITGLVDKVSAEESDAYFNSRPEGSRIGAWVSPQSRVITSREWLEEREKKYIRDFSAQPLKRPGHWGGYRVKPISMEFWQGRSNRLHDRIQYSLQGDNTWTIERLAP</sequence>
<dbReference type="GO" id="GO:0008615">
    <property type="term" value="P:pyridoxine biosynthetic process"/>
    <property type="evidence" value="ECO:0007669"/>
    <property type="project" value="UniProtKB-UniRule"/>
</dbReference>
<feature type="binding site" evidence="7 8">
    <location>
        <position position="128"/>
    </location>
    <ligand>
        <name>substrate</name>
    </ligand>
</feature>
<feature type="binding site" evidence="7 8">
    <location>
        <begin position="192"/>
        <end position="194"/>
    </location>
    <ligand>
        <name>substrate</name>
    </ligand>
</feature>
<comment type="cofactor">
    <cofactor evidence="7 9">
        <name>FMN</name>
        <dbReference type="ChEBI" id="CHEBI:58210"/>
    </cofactor>
    <text evidence="7 9">Binds 1 FMN per subunit.</text>
</comment>
<evidence type="ECO:0000256" key="3">
    <source>
        <dbReference type="ARBA" id="ARBA00022630"/>
    </source>
</evidence>
<dbReference type="PANTHER" id="PTHR10851:SF0">
    <property type="entry name" value="PYRIDOXINE-5'-PHOSPHATE OXIDASE"/>
    <property type="match status" value="1"/>
</dbReference>
<feature type="binding site" evidence="7 9">
    <location>
        <begin position="62"/>
        <end position="67"/>
    </location>
    <ligand>
        <name>FMN</name>
        <dbReference type="ChEBI" id="CHEBI:58210"/>
    </ligand>
</feature>
<gene>
    <name evidence="7" type="primary">pdxH</name>
    <name evidence="12" type="ORF">A3860_14565</name>
</gene>
<feature type="binding site" evidence="7 8">
    <location>
        <position position="67"/>
    </location>
    <ligand>
        <name>substrate</name>
    </ligand>
</feature>
<dbReference type="GO" id="GO:0010181">
    <property type="term" value="F:FMN binding"/>
    <property type="evidence" value="ECO:0007669"/>
    <property type="project" value="UniProtKB-UniRule"/>
</dbReference>
<dbReference type="PIRSF" id="PIRSF000190">
    <property type="entry name" value="Pyd_amn-ph_oxd"/>
    <property type="match status" value="1"/>
</dbReference>
<dbReference type="FunFam" id="2.30.110.10:FF:000020">
    <property type="entry name" value="PNPO isoform 11"/>
    <property type="match status" value="1"/>
</dbReference>
<evidence type="ECO:0000259" key="11">
    <source>
        <dbReference type="Pfam" id="PF10590"/>
    </source>
</evidence>
<organism evidence="12 13">
    <name type="scientific">Niastella vici</name>
    <dbReference type="NCBI Taxonomy" id="1703345"/>
    <lineage>
        <taxon>Bacteria</taxon>
        <taxon>Pseudomonadati</taxon>
        <taxon>Bacteroidota</taxon>
        <taxon>Chitinophagia</taxon>
        <taxon>Chitinophagales</taxon>
        <taxon>Chitinophagaceae</taxon>
        <taxon>Niastella</taxon>
    </lineage>
</organism>
<keyword evidence="5 7" id="KW-0560">Oxidoreductase</keyword>
<feature type="binding site" evidence="7 9">
    <location>
        <begin position="77"/>
        <end position="78"/>
    </location>
    <ligand>
        <name>FMN</name>
        <dbReference type="ChEBI" id="CHEBI:58210"/>
    </ligand>
</feature>
<dbReference type="EMBL" id="LVYD01000013">
    <property type="protein sequence ID" value="OQP65818.1"/>
    <property type="molecule type" value="Genomic_DNA"/>
</dbReference>
<feature type="binding site" evidence="7 9">
    <location>
        <position position="196"/>
    </location>
    <ligand>
        <name>FMN</name>
        <dbReference type="ChEBI" id="CHEBI:58210"/>
    </ligand>
</feature>
<dbReference type="EC" id="1.4.3.5" evidence="7"/>
<comment type="catalytic activity">
    <reaction evidence="7">
        <text>pyridoxine 5'-phosphate + O2 = pyridoxal 5'-phosphate + H2O2</text>
        <dbReference type="Rhea" id="RHEA:15149"/>
        <dbReference type="ChEBI" id="CHEBI:15379"/>
        <dbReference type="ChEBI" id="CHEBI:16240"/>
        <dbReference type="ChEBI" id="CHEBI:58589"/>
        <dbReference type="ChEBI" id="CHEBI:597326"/>
        <dbReference type="EC" id="1.4.3.5"/>
    </reaction>
</comment>
<dbReference type="InterPro" id="IPR012349">
    <property type="entry name" value="Split_barrel_FMN-bd"/>
</dbReference>
<evidence type="ECO:0000256" key="2">
    <source>
        <dbReference type="ARBA" id="ARBA00011738"/>
    </source>
</evidence>
<name>A0A1V9G5P4_9BACT</name>
<keyword evidence="13" id="KW-1185">Reference proteome</keyword>
<dbReference type="GO" id="GO:0004733">
    <property type="term" value="F:pyridoxamine phosphate oxidase activity"/>
    <property type="evidence" value="ECO:0007669"/>
    <property type="project" value="UniProtKB-UniRule"/>
</dbReference>
<keyword evidence="6 7" id="KW-0664">Pyridoxine biosynthesis</keyword>
<dbReference type="Pfam" id="PF10590">
    <property type="entry name" value="PNP_phzG_C"/>
    <property type="match status" value="1"/>
</dbReference>
<dbReference type="NCBIfam" id="NF004231">
    <property type="entry name" value="PRK05679.1"/>
    <property type="match status" value="1"/>
</dbReference>
<dbReference type="SUPFAM" id="SSF50475">
    <property type="entry name" value="FMN-binding split barrel"/>
    <property type="match status" value="1"/>
</dbReference>
<feature type="domain" description="Pyridoxamine 5'-phosphate oxidase N-terminal" evidence="10">
    <location>
        <begin position="36"/>
        <end position="152"/>
    </location>
</feature>
<feature type="domain" description="Pyridoxine 5'-phosphate oxidase dimerisation C-terminal" evidence="11">
    <location>
        <begin position="173"/>
        <end position="214"/>
    </location>
</feature>
<dbReference type="AlphaFoldDB" id="A0A1V9G5P4"/>
<dbReference type="PANTHER" id="PTHR10851">
    <property type="entry name" value="PYRIDOXINE-5-PHOSPHATE OXIDASE"/>
    <property type="match status" value="1"/>
</dbReference>
<comment type="subunit">
    <text evidence="2 7">Homodimer.</text>
</comment>
<evidence type="ECO:0000256" key="8">
    <source>
        <dbReference type="PIRSR" id="PIRSR000190-1"/>
    </source>
</evidence>
<dbReference type="Pfam" id="PF01243">
    <property type="entry name" value="PNPOx_N"/>
    <property type="match status" value="1"/>
</dbReference>
<reference evidence="12 13" key="1">
    <citation type="submission" date="2016-03" db="EMBL/GenBank/DDBJ databases">
        <title>Niastella vici sp. nov., isolated from farmland soil.</title>
        <authorList>
            <person name="Chen L."/>
            <person name="Wang D."/>
            <person name="Yang S."/>
            <person name="Wang G."/>
        </authorList>
    </citation>
    <scope>NUCLEOTIDE SEQUENCE [LARGE SCALE GENOMIC DNA]</scope>
    <source>
        <strain evidence="12 13">DJ57</strain>
    </source>
</reference>
<feature type="binding site" evidence="7 8">
    <location>
        <position position="132"/>
    </location>
    <ligand>
        <name>substrate</name>
    </ligand>
</feature>
<feature type="binding site" evidence="7 9">
    <location>
        <position position="106"/>
    </location>
    <ligand>
        <name>FMN</name>
        <dbReference type="ChEBI" id="CHEBI:58210"/>
    </ligand>
</feature>
<evidence type="ECO:0000259" key="10">
    <source>
        <dbReference type="Pfam" id="PF01243"/>
    </source>
</evidence>
<comment type="function">
    <text evidence="7">Catalyzes the oxidation of either pyridoxine 5'-phosphate (PNP) or pyridoxamine 5'-phosphate (PMP) into pyridoxal 5'-phosphate (PLP).</text>
</comment>
<feature type="binding site" evidence="7 9">
    <location>
        <position position="84"/>
    </location>
    <ligand>
        <name>FMN</name>
        <dbReference type="ChEBI" id="CHEBI:58210"/>
    </ligand>
</feature>
<feature type="binding site" evidence="7 9">
    <location>
        <position position="186"/>
    </location>
    <ligand>
        <name>FMN</name>
        <dbReference type="ChEBI" id="CHEBI:58210"/>
    </ligand>
</feature>
<comment type="similarity">
    <text evidence="1 7">Belongs to the pyridoxamine 5'-phosphate oxidase family.</text>
</comment>
<keyword evidence="3 7" id="KW-0285">Flavoprotein</keyword>
<feature type="binding site" evidence="7 9">
    <location>
        <begin position="141"/>
        <end position="142"/>
    </location>
    <ligand>
        <name>FMN</name>
        <dbReference type="ChEBI" id="CHEBI:58210"/>
    </ligand>
</feature>
<dbReference type="Gene3D" id="2.30.110.10">
    <property type="entry name" value="Electron Transport, Fmn-binding Protein, Chain A"/>
    <property type="match status" value="1"/>
</dbReference>
<dbReference type="InterPro" id="IPR019576">
    <property type="entry name" value="Pyridoxamine_oxidase_dimer_C"/>
</dbReference>
<dbReference type="NCBIfam" id="TIGR00558">
    <property type="entry name" value="pdxH"/>
    <property type="match status" value="1"/>
</dbReference>
<evidence type="ECO:0000256" key="5">
    <source>
        <dbReference type="ARBA" id="ARBA00023002"/>
    </source>
</evidence>
<protein>
    <recommendedName>
        <fullName evidence="7">Pyridoxine/pyridoxamine 5'-phosphate oxidase</fullName>
        <ecNumber evidence="7">1.4.3.5</ecNumber>
    </recommendedName>
    <alternativeName>
        <fullName evidence="7">PNP/PMP oxidase</fullName>
        <shortName evidence="7">PNPOx</shortName>
    </alternativeName>
    <alternativeName>
        <fullName evidence="7">Pyridoxal 5'-phosphate synthase</fullName>
    </alternativeName>
</protein>
<comment type="caution">
    <text evidence="12">The sequence shown here is derived from an EMBL/GenBank/DDBJ whole genome shotgun (WGS) entry which is preliminary data.</text>
</comment>
<dbReference type="UniPathway" id="UPA01068">
    <property type="reaction ID" value="UER00304"/>
</dbReference>
<dbReference type="OrthoDB" id="9780392at2"/>
<dbReference type="STRING" id="1703345.A3860_14565"/>
<dbReference type="PROSITE" id="PS01064">
    <property type="entry name" value="PYRIDOX_OXIDASE"/>
    <property type="match status" value="1"/>
</dbReference>
<dbReference type="RefSeq" id="WP_081145660.1">
    <property type="nucleotide sequence ID" value="NZ_LVYD01000013.1"/>
</dbReference>
<evidence type="ECO:0000256" key="1">
    <source>
        <dbReference type="ARBA" id="ARBA00007301"/>
    </source>
</evidence>
<evidence type="ECO:0000256" key="9">
    <source>
        <dbReference type="PIRSR" id="PIRSR000190-2"/>
    </source>
</evidence>
<dbReference type="InterPro" id="IPR011576">
    <property type="entry name" value="Pyridox_Oxase_N"/>
</dbReference>
<feature type="binding site" evidence="7 8">
    <location>
        <position position="124"/>
    </location>
    <ligand>
        <name>substrate</name>
    </ligand>
</feature>
<evidence type="ECO:0000313" key="13">
    <source>
        <dbReference type="Proteomes" id="UP000192796"/>
    </source>
</evidence>